<sequence>MKLFLSTFAATVAFALNEGAHALNVKIPGVIYTARNSMNQDNDSAYCKSAAEVEEDMIALANSVERVRITSLTDCNQAELVLPAAKKAKVFVMLGLWTSNNPDQFAAEKAKLGSLMDSGLYDNNVIAVCVGNEAVHRGEIPIATAITYVNETRDFIRERGHDTQVTVAETPDVLENSGDLMDAVDFFAINVVPDTYIFDSMVSVLNQIRALRGYARGRKKFISLTQTGWSSGGNGFNAGVAHPQNQARYFAELYQFTTWMDVQFYWYQAFVPKWGEQLPGPYDQCEEDVLLPPIQIPIVLI</sequence>
<dbReference type="PANTHER" id="PTHR16631:SF17">
    <property type="entry name" value="GLUCAN ENDO-1,3-BETA-GLUCOSIDASE BTGC"/>
    <property type="match status" value="1"/>
</dbReference>
<evidence type="ECO:0000256" key="11">
    <source>
        <dbReference type="ARBA" id="ARBA00037649"/>
    </source>
</evidence>
<keyword evidence="15" id="KW-0430">Lectin</keyword>
<dbReference type="EMBL" id="CCYD01002664">
    <property type="protein sequence ID" value="CEG47615.1"/>
    <property type="molecule type" value="Genomic_DNA"/>
</dbReference>
<keyword evidence="7" id="KW-0325">Glycoprotein</keyword>
<dbReference type="Gene3D" id="3.20.20.80">
    <property type="entry name" value="Glycosidases"/>
    <property type="match status" value="1"/>
</dbReference>
<keyword evidence="14" id="KW-0732">Signal</keyword>
<dbReference type="Proteomes" id="UP000054928">
    <property type="component" value="Unassembled WGS sequence"/>
</dbReference>
<dbReference type="GO" id="GO:0000272">
    <property type="term" value="P:polysaccharide catabolic process"/>
    <property type="evidence" value="ECO:0007669"/>
    <property type="project" value="UniProtKB-KW"/>
</dbReference>
<evidence type="ECO:0000256" key="1">
    <source>
        <dbReference type="ARBA" id="ARBA00000382"/>
    </source>
</evidence>
<dbReference type="GO" id="GO:0042973">
    <property type="term" value="F:glucan endo-1,3-beta-D-glucosidase activity"/>
    <property type="evidence" value="ECO:0007669"/>
    <property type="project" value="UniProtKB-EC"/>
</dbReference>
<keyword evidence="9" id="KW-0961">Cell wall biogenesis/degradation</keyword>
<dbReference type="InterPro" id="IPR050732">
    <property type="entry name" value="Beta-glucan_modifiers"/>
</dbReference>
<proteinExistence type="predicted"/>
<keyword evidence="10" id="KW-0624">Polysaccharide degradation</keyword>
<organism evidence="15 16">
    <name type="scientific">Plasmopara halstedii</name>
    <name type="common">Downy mildew of sunflower</name>
    <dbReference type="NCBI Taxonomy" id="4781"/>
    <lineage>
        <taxon>Eukaryota</taxon>
        <taxon>Sar</taxon>
        <taxon>Stramenopiles</taxon>
        <taxon>Oomycota</taxon>
        <taxon>Peronosporomycetes</taxon>
        <taxon>Peronosporales</taxon>
        <taxon>Peronosporaceae</taxon>
        <taxon>Plasmopara</taxon>
    </lineage>
</organism>
<keyword evidence="16" id="KW-1185">Reference proteome</keyword>
<dbReference type="SUPFAM" id="SSF51445">
    <property type="entry name" value="(Trans)glycosidases"/>
    <property type="match status" value="1"/>
</dbReference>
<evidence type="ECO:0000256" key="9">
    <source>
        <dbReference type="ARBA" id="ARBA00023316"/>
    </source>
</evidence>
<dbReference type="EC" id="3.2.1.39" evidence="3"/>
<keyword evidence="6" id="KW-0472">Membrane</keyword>
<evidence type="ECO:0000256" key="8">
    <source>
        <dbReference type="ARBA" id="ARBA00023277"/>
    </source>
</evidence>
<evidence type="ECO:0000256" key="3">
    <source>
        <dbReference type="ARBA" id="ARBA00012780"/>
    </source>
</evidence>
<evidence type="ECO:0000256" key="5">
    <source>
        <dbReference type="ARBA" id="ARBA00022801"/>
    </source>
</evidence>
<dbReference type="STRING" id="4781.A0A0P1B1L4"/>
<comment type="catalytic activity">
    <reaction evidence="1">
        <text>Hydrolysis of (1-&gt;3)-beta-D-glucosidic linkages in (1-&gt;3)-beta-D-glucans.</text>
        <dbReference type="EC" id="3.2.1.39"/>
    </reaction>
</comment>
<dbReference type="InterPro" id="IPR017853">
    <property type="entry name" value="GH"/>
</dbReference>
<evidence type="ECO:0000256" key="6">
    <source>
        <dbReference type="ARBA" id="ARBA00023136"/>
    </source>
</evidence>
<keyword evidence="8" id="KW-0119">Carbohydrate metabolism</keyword>
<dbReference type="GO" id="GO:0030246">
    <property type="term" value="F:carbohydrate binding"/>
    <property type="evidence" value="ECO:0007669"/>
    <property type="project" value="UniProtKB-KW"/>
</dbReference>
<comment type="function">
    <text evidence="11">Glucanases play a role in cell expansion during growth, in cell-cell fusion during mating, and in spore release during sporulation. This enzyme may be involved in beta-glucan degradation. Active on laminarin and lichenan.</text>
</comment>
<keyword evidence="4" id="KW-1003">Cell membrane</keyword>
<accession>A0A0P1B1L4</accession>
<evidence type="ECO:0000256" key="4">
    <source>
        <dbReference type="ARBA" id="ARBA00022475"/>
    </source>
</evidence>
<evidence type="ECO:0000256" key="7">
    <source>
        <dbReference type="ARBA" id="ARBA00023180"/>
    </source>
</evidence>
<dbReference type="GO" id="GO:0005886">
    <property type="term" value="C:plasma membrane"/>
    <property type="evidence" value="ECO:0007669"/>
    <property type="project" value="UniProtKB-SubCell"/>
</dbReference>
<dbReference type="OrthoDB" id="77201at2759"/>
<dbReference type="PANTHER" id="PTHR16631">
    <property type="entry name" value="GLUCAN 1,3-BETA-GLUCOSIDASE"/>
    <property type="match status" value="1"/>
</dbReference>
<evidence type="ECO:0000256" key="10">
    <source>
        <dbReference type="ARBA" id="ARBA00023326"/>
    </source>
</evidence>
<dbReference type="GO" id="GO:0071555">
    <property type="term" value="P:cell wall organization"/>
    <property type="evidence" value="ECO:0007669"/>
    <property type="project" value="UniProtKB-KW"/>
</dbReference>
<feature type="signal peptide" evidence="14">
    <location>
        <begin position="1"/>
        <end position="22"/>
    </location>
</feature>
<keyword evidence="5" id="KW-0378">Hydrolase</keyword>
<dbReference type="GeneID" id="36399820"/>
<comment type="subcellular location">
    <subcellularLocation>
        <location evidence="2">Cell membrane</location>
    </subcellularLocation>
</comment>
<evidence type="ECO:0000256" key="2">
    <source>
        <dbReference type="ARBA" id="ARBA00004236"/>
    </source>
</evidence>
<evidence type="ECO:0000256" key="13">
    <source>
        <dbReference type="ARBA" id="ARBA00043078"/>
    </source>
</evidence>
<name>A0A0P1B1L4_PLAHL</name>
<dbReference type="AlphaFoldDB" id="A0A0P1B1L4"/>
<evidence type="ECO:0000313" key="16">
    <source>
        <dbReference type="Proteomes" id="UP000054928"/>
    </source>
</evidence>
<protein>
    <recommendedName>
        <fullName evidence="3">glucan endo-1,3-beta-D-glucosidase</fullName>
        <ecNumber evidence="3">3.2.1.39</ecNumber>
    </recommendedName>
    <alternativeName>
        <fullName evidence="13">Endo-1,3-beta-glucanase btgC</fullName>
    </alternativeName>
    <alternativeName>
        <fullName evidence="12">Laminarinase btgC</fullName>
    </alternativeName>
</protein>
<evidence type="ECO:0000313" key="15">
    <source>
        <dbReference type="EMBL" id="CEG47615.1"/>
    </source>
</evidence>
<evidence type="ECO:0000256" key="12">
    <source>
        <dbReference type="ARBA" id="ARBA00042373"/>
    </source>
</evidence>
<feature type="chain" id="PRO_5006059127" description="glucan endo-1,3-beta-D-glucosidase" evidence="14">
    <location>
        <begin position="23"/>
        <end position="301"/>
    </location>
</feature>
<evidence type="ECO:0000256" key="14">
    <source>
        <dbReference type="SAM" id="SignalP"/>
    </source>
</evidence>
<dbReference type="RefSeq" id="XP_024583984.1">
    <property type="nucleotide sequence ID" value="XM_024718602.1"/>
</dbReference>
<reference evidence="16" key="1">
    <citation type="submission" date="2014-09" db="EMBL/GenBank/DDBJ databases">
        <authorList>
            <person name="Sharma Rahul"/>
            <person name="Thines Marco"/>
        </authorList>
    </citation>
    <scope>NUCLEOTIDE SEQUENCE [LARGE SCALE GENOMIC DNA]</scope>
</reference>